<evidence type="ECO:0000259" key="1">
    <source>
        <dbReference type="Pfam" id="PF00675"/>
    </source>
</evidence>
<dbReference type="InterPro" id="IPR007863">
    <property type="entry name" value="Peptidase_M16_C"/>
</dbReference>
<dbReference type="SUPFAM" id="SSF63411">
    <property type="entry name" value="LuxS/MPP-like metallohydrolase"/>
    <property type="match status" value="2"/>
</dbReference>
<feature type="domain" description="Peptidase M16 C-terminal" evidence="2">
    <location>
        <begin position="183"/>
        <end position="358"/>
    </location>
</feature>
<dbReference type="InterPro" id="IPR050361">
    <property type="entry name" value="MPP/UQCRC_Complex"/>
</dbReference>
<dbReference type="OrthoDB" id="9811314at2"/>
<dbReference type="PANTHER" id="PTHR11851:SF134">
    <property type="entry name" value="ZINC-DEPENDENT PROTEASE"/>
    <property type="match status" value="1"/>
</dbReference>
<dbReference type="Pfam" id="PF05193">
    <property type="entry name" value="Peptidase_M16_C"/>
    <property type="match status" value="1"/>
</dbReference>
<proteinExistence type="predicted"/>
<dbReference type="AlphaFoldDB" id="A0A1M6FBH1"/>
<dbReference type="Proteomes" id="UP000324781">
    <property type="component" value="Unassembled WGS sequence"/>
</dbReference>
<evidence type="ECO:0000259" key="2">
    <source>
        <dbReference type="Pfam" id="PF05193"/>
    </source>
</evidence>
<dbReference type="EMBL" id="FQZP01000016">
    <property type="protein sequence ID" value="SHI95094.1"/>
    <property type="molecule type" value="Genomic_DNA"/>
</dbReference>
<accession>A0A1M6FBH1</accession>
<protein>
    <submittedName>
        <fullName evidence="3">Predicted Zn-dependent peptidase</fullName>
    </submittedName>
</protein>
<evidence type="ECO:0000313" key="4">
    <source>
        <dbReference type="Proteomes" id="UP000324781"/>
    </source>
</evidence>
<dbReference type="InterPro" id="IPR011765">
    <property type="entry name" value="Pept_M16_N"/>
</dbReference>
<dbReference type="GO" id="GO:0046872">
    <property type="term" value="F:metal ion binding"/>
    <property type="evidence" value="ECO:0007669"/>
    <property type="project" value="InterPro"/>
</dbReference>
<dbReference type="Pfam" id="PF00675">
    <property type="entry name" value="Peptidase_M16"/>
    <property type="match status" value="1"/>
</dbReference>
<gene>
    <name evidence="3" type="ORF">SAMN05444373_101615</name>
</gene>
<keyword evidence="4" id="KW-1185">Reference proteome</keyword>
<organism evidence="3 4">
    <name type="scientific">Thermoclostridium caenicola</name>
    <dbReference type="NCBI Taxonomy" id="659425"/>
    <lineage>
        <taxon>Bacteria</taxon>
        <taxon>Bacillati</taxon>
        <taxon>Bacillota</taxon>
        <taxon>Clostridia</taxon>
        <taxon>Eubacteriales</taxon>
        <taxon>Oscillospiraceae</taxon>
        <taxon>Thermoclostridium</taxon>
    </lineage>
</organism>
<feature type="domain" description="Peptidase M16 N-terminal" evidence="1">
    <location>
        <begin position="64"/>
        <end position="176"/>
    </location>
</feature>
<dbReference type="PANTHER" id="PTHR11851">
    <property type="entry name" value="METALLOPROTEASE"/>
    <property type="match status" value="1"/>
</dbReference>
<dbReference type="NCBIfam" id="NF047421">
    <property type="entry name" value="YfmH_fam"/>
    <property type="match status" value="1"/>
</dbReference>
<reference evidence="3 4" key="1">
    <citation type="submission" date="2016-11" db="EMBL/GenBank/DDBJ databases">
        <authorList>
            <person name="Varghese N."/>
            <person name="Submissions S."/>
        </authorList>
    </citation>
    <scope>NUCLEOTIDE SEQUENCE [LARGE SCALE GENOMIC DNA]</scope>
    <source>
        <strain evidence="3 4">DSM 19027</strain>
    </source>
</reference>
<dbReference type="Gene3D" id="3.30.830.10">
    <property type="entry name" value="Metalloenzyme, LuxS/M16 peptidase-like"/>
    <property type="match status" value="2"/>
</dbReference>
<dbReference type="InterPro" id="IPR011249">
    <property type="entry name" value="Metalloenz_LuxS/M16"/>
</dbReference>
<name>A0A1M6FBH1_9FIRM</name>
<evidence type="ECO:0000313" key="3">
    <source>
        <dbReference type="EMBL" id="SHI95094.1"/>
    </source>
</evidence>
<sequence>MNYKTITYERLGETLYEYDHPSGLKAFLVRKPGYNKKTALFATDYGSIDNVFKKSDGQVMRVPDGIAHFLEHKLFEQEDGNMLDKFSRMGSSPNAFTSFNQTAYYFTCTDLFEENFRMLLDYVQNPWLTDENVEKEKGIIGQEIRMYEDSPDWRLFFNLLDCLYVNHPVKVDIAGTLDSIAQINKELLYECYNAFYTPSNMVVVVSGDVDPELVFTTVDSMIKSKDRGKPEKRYPEEPEEVNLTYKEQKLRVSMPLFNMGIKDPVRVSGYELLKRRTALGIILAAIMGRSSELFNRLYYDGLINDSFRFEVSADQSYGFVNWGGQSSDPERVAGEIRREIEATVEKGLDQEVFDRIRKSHEGVFVRTLNSPDVIAREMMDCYFNKTSYFELSRIFEELDLAYTNQILRSLFTKTTVLSVIHPI</sequence>